<keyword evidence="3" id="KW-1185">Reference proteome</keyword>
<dbReference type="Proteomes" id="UP001458880">
    <property type="component" value="Unassembled WGS sequence"/>
</dbReference>
<proteinExistence type="predicted"/>
<evidence type="ECO:0000313" key="2">
    <source>
        <dbReference type="EMBL" id="KAK9693747.1"/>
    </source>
</evidence>
<protein>
    <submittedName>
        <fullName evidence="2">Uncharacterized protein</fullName>
    </submittedName>
</protein>
<feature type="region of interest" description="Disordered" evidence="1">
    <location>
        <begin position="65"/>
        <end position="106"/>
    </location>
</feature>
<comment type="caution">
    <text evidence="2">The sequence shown here is derived from an EMBL/GenBank/DDBJ whole genome shotgun (WGS) entry which is preliminary data.</text>
</comment>
<sequence length="106" mass="10982">MTSCPRPPWARDRDTPNQRAPGPPRTRRLPECSQAAKPNTPSGGGGTYLGHPVLAEGLVPGVKKMDGVTPNAGSTTARVTPNAGSTTARKSPTLTAGRMGNKPIRA</sequence>
<reference evidence="2 3" key="1">
    <citation type="journal article" date="2024" name="BMC Genomics">
        <title>De novo assembly and annotation of Popillia japonica's genome with initial clues to its potential as an invasive pest.</title>
        <authorList>
            <person name="Cucini C."/>
            <person name="Boschi S."/>
            <person name="Funari R."/>
            <person name="Cardaioli E."/>
            <person name="Iannotti N."/>
            <person name="Marturano G."/>
            <person name="Paoli F."/>
            <person name="Bruttini M."/>
            <person name="Carapelli A."/>
            <person name="Frati F."/>
            <person name="Nardi F."/>
        </authorList>
    </citation>
    <scope>NUCLEOTIDE SEQUENCE [LARGE SCALE GENOMIC DNA]</scope>
    <source>
        <strain evidence="2">DMR45628</strain>
    </source>
</reference>
<dbReference type="AlphaFoldDB" id="A0AAW1IUY4"/>
<accession>A0AAW1IUY4</accession>
<name>A0AAW1IUY4_POPJA</name>
<feature type="region of interest" description="Disordered" evidence="1">
    <location>
        <begin position="1"/>
        <end position="53"/>
    </location>
</feature>
<feature type="compositionally biased region" description="Polar residues" evidence="1">
    <location>
        <begin position="71"/>
        <end position="94"/>
    </location>
</feature>
<evidence type="ECO:0000313" key="3">
    <source>
        <dbReference type="Proteomes" id="UP001458880"/>
    </source>
</evidence>
<evidence type="ECO:0000256" key="1">
    <source>
        <dbReference type="SAM" id="MobiDB-lite"/>
    </source>
</evidence>
<gene>
    <name evidence="2" type="ORF">QE152_g33984</name>
</gene>
<dbReference type="EMBL" id="JASPKY010000532">
    <property type="protein sequence ID" value="KAK9693747.1"/>
    <property type="molecule type" value="Genomic_DNA"/>
</dbReference>
<organism evidence="2 3">
    <name type="scientific">Popillia japonica</name>
    <name type="common">Japanese beetle</name>
    <dbReference type="NCBI Taxonomy" id="7064"/>
    <lineage>
        <taxon>Eukaryota</taxon>
        <taxon>Metazoa</taxon>
        <taxon>Ecdysozoa</taxon>
        <taxon>Arthropoda</taxon>
        <taxon>Hexapoda</taxon>
        <taxon>Insecta</taxon>
        <taxon>Pterygota</taxon>
        <taxon>Neoptera</taxon>
        <taxon>Endopterygota</taxon>
        <taxon>Coleoptera</taxon>
        <taxon>Polyphaga</taxon>
        <taxon>Scarabaeiformia</taxon>
        <taxon>Scarabaeidae</taxon>
        <taxon>Rutelinae</taxon>
        <taxon>Popillia</taxon>
    </lineage>
</organism>